<feature type="domain" description="CENP-V/GFA" evidence="5">
    <location>
        <begin position="9"/>
        <end position="128"/>
    </location>
</feature>
<evidence type="ECO:0000256" key="2">
    <source>
        <dbReference type="ARBA" id="ARBA00022723"/>
    </source>
</evidence>
<evidence type="ECO:0000256" key="3">
    <source>
        <dbReference type="ARBA" id="ARBA00022833"/>
    </source>
</evidence>
<comment type="similarity">
    <text evidence="1">Belongs to the Gfa family.</text>
</comment>
<dbReference type="PROSITE" id="PS51891">
    <property type="entry name" value="CENP_V_GFA"/>
    <property type="match status" value="1"/>
</dbReference>
<dbReference type="Gene3D" id="3.90.1590.10">
    <property type="entry name" value="glutathione-dependent formaldehyde- activating enzyme (gfa)"/>
    <property type="match status" value="1"/>
</dbReference>
<dbReference type="InterPro" id="IPR006913">
    <property type="entry name" value="CENP-V/GFA"/>
</dbReference>
<name>B9Z473_9NEIS</name>
<dbReference type="EMBL" id="ACIS01000005">
    <property type="protein sequence ID" value="EEG08650.1"/>
    <property type="molecule type" value="Genomic_DNA"/>
</dbReference>
<protein>
    <submittedName>
        <fullName evidence="6">Glutathione-dependent formaldehyde-activating GFA</fullName>
    </submittedName>
</protein>
<dbReference type="GO" id="GO:0046872">
    <property type="term" value="F:metal ion binding"/>
    <property type="evidence" value="ECO:0007669"/>
    <property type="project" value="UniProtKB-KW"/>
</dbReference>
<dbReference type="AlphaFoldDB" id="B9Z473"/>
<sequence length="172" mass="19225">MANTEHFPAEGGCDCRHVRYRIETAPLVVHCCHCRWCQRESGASFALNAMIEADRVTHLSGEPEVVDTPSASGQGQKIARCPRCHVAVWSSYAGSGPILRFVRVGTLDNPDVLPPDIHIYTSTKQPWVIIPDTVPSFTEYYDRAQYWSAASLERRLAILPQIQAYQAGRQRA</sequence>
<evidence type="ECO:0000259" key="5">
    <source>
        <dbReference type="PROSITE" id="PS51891"/>
    </source>
</evidence>
<dbReference type="GO" id="GO:0016846">
    <property type="term" value="F:carbon-sulfur lyase activity"/>
    <property type="evidence" value="ECO:0007669"/>
    <property type="project" value="InterPro"/>
</dbReference>
<dbReference type="Proteomes" id="UP000003165">
    <property type="component" value="Unassembled WGS sequence"/>
</dbReference>
<evidence type="ECO:0000313" key="6">
    <source>
        <dbReference type="EMBL" id="EEG08650.1"/>
    </source>
</evidence>
<accession>B9Z473</accession>
<reference evidence="6 7" key="1">
    <citation type="submission" date="2009-02" db="EMBL/GenBank/DDBJ databases">
        <title>Sequencing of the draft genome and assembly of Lutiella nitroferrum 2002.</title>
        <authorList>
            <consortium name="US DOE Joint Genome Institute (JGI-PGF)"/>
            <person name="Lucas S."/>
            <person name="Copeland A."/>
            <person name="Lapidus A."/>
            <person name="Glavina del Rio T."/>
            <person name="Tice H."/>
            <person name="Bruce D."/>
            <person name="Goodwin L."/>
            <person name="Pitluck S."/>
            <person name="Larimer F."/>
            <person name="Land M.L."/>
            <person name="Hauser L."/>
            <person name="Coates J.D."/>
        </authorList>
    </citation>
    <scope>NUCLEOTIDE SEQUENCE [LARGE SCALE GENOMIC DNA]</scope>
    <source>
        <strain evidence="6 7">2002</strain>
    </source>
</reference>
<dbReference type="RefSeq" id="WP_008954178.1">
    <property type="nucleotide sequence ID" value="NZ_ACIS01000005.1"/>
</dbReference>
<dbReference type="PANTHER" id="PTHR33337:SF33">
    <property type="entry name" value="CENP-V_GFA DOMAIN-CONTAINING PROTEIN"/>
    <property type="match status" value="1"/>
</dbReference>
<proteinExistence type="inferred from homology"/>
<evidence type="ECO:0000313" key="7">
    <source>
        <dbReference type="Proteomes" id="UP000003165"/>
    </source>
</evidence>
<keyword evidence="4" id="KW-0456">Lyase</keyword>
<keyword evidence="7" id="KW-1185">Reference proteome</keyword>
<dbReference type="SUPFAM" id="SSF51316">
    <property type="entry name" value="Mss4-like"/>
    <property type="match status" value="1"/>
</dbReference>
<dbReference type="Pfam" id="PF04828">
    <property type="entry name" value="GFA"/>
    <property type="match status" value="1"/>
</dbReference>
<organism evidence="6 7">
    <name type="scientific">Pseudogulbenkiania ferrooxidans 2002</name>
    <dbReference type="NCBI Taxonomy" id="279714"/>
    <lineage>
        <taxon>Bacteria</taxon>
        <taxon>Pseudomonadati</taxon>
        <taxon>Pseudomonadota</taxon>
        <taxon>Betaproteobacteria</taxon>
        <taxon>Neisseriales</taxon>
        <taxon>Chromobacteriaceae</taxon>
        <taxon>Pseudogulbenkiania</taxon>
    </lineage>
</organism>
<dbReference type="eggNOG" id="COG3791">
    <property type="taxonomic scope" value="Bacteria"/>
</dbReference>
<keyword evidence="3" id="KW-0862">Zinc</keyword>
<dbReference type="PANTHER" id="PTHR33337">
    <property type="entry name" value="GFA DOMAIN-CONTAINING PROTEIN"/>
    <property type="match status" value="1"/>
</dbReference>
<comment type="caution">
    <text evidence="6">The sequence shown here is derived from an EMBL/GenBank/DDBJ whole genome shotgun (WGS) entry which is preliminary data.</text>
</comment>
<keyword evidence="2" id="KW-0479">Metal-binding</keyword>
<dbReference type="InterPro" id="IPR011057">
    <property type="entry name" value="Mss4-like_sf"/>
</dbReference>
<evidence type="ECO:0000256" key="4">
    <source>
        <dbReference type="ARBA" id="ARBA00023239"/>
    </source>
</evidence>
<gene>
    <name evidence="6" type="ORF">FuraDRAFT_2158</name>
</gene>
<evidence type="ECO:0000256" key="1">
    <source>
        <dbReference type="ARBA" id="ARBA00005495"/>
    </source>
</evidence>